<comment type="subcellular location">
    <subcellularLocation>
        <location evidence="1">Mitochondrion inner membrane</location>
    </subcellularLocation>
</comment>
<dbReference type="GO" id="GO:0006465">
    <property type="term" value="P:signal peptide processing"/>
    <property type="evidence" value="ECO:0007669"/>
    <property type="project" value="InterPro"/>
</dbReference>
<keyword evidence="4" id="KW-0496">Mitochondrion</keyword>
<dbReference type="SUPFAM" id="SSF51306">
    <property type="entry name" value="LexA/Signal peptidase"/>
    <property type="match status" value="1"/>
</dbReference>
<evidence type="ECO:0000256" key="3">
    <source>
        <dbReference type="ARBA" id="ARBA00022801"/>
    </source>
</evidence>
<evidence type="ECO:0000313" key="10">
    <source>
        <dbReference type="EMBL" id="PWN23416.1"/>
    </source>
</evidence>
<dbReference type="InterPro" id="IPR052064">
    <property type="entry name" value="Mito_IMP1_subunit"/>
</dbReference>
<organism evidence="10 11">
    <name type="scientific">Pseudomicrostroma glucosiphilum</name>
    <dbReference type="NCBI Taxonomy" id="1684307"/>
    <lineage>
        <taxon>Eukaryota</taxon>
        <taxon>Fungi</taxon>
        <taxon>Dikarya</taxon>
        <taxon>Basidiomycota</taxon>
        <taxon>Ustilaginomycotina</taxon>
        <taxon>Exobasidiomycetes</taxon>
        <taxon>Microstromatales</taxon>
        <taxon>Microstromatales incertae sedis</taxon>
        <taxon>Pseudomicrostroma</taxon>
    </lineage>
</organism>
<feature type="active site" evidence="7">
    <location>
        <position position="60"/>
    </location>
</feature>
<evidence type="ECO:0000256" key="6">
    <source>
        <dbReference type="ARBA" id="ARBA00038445"/>
    </source>
</evidence>
<accession>A0A316UDX5</accession>
<feature type="compositionally biased region" description="Polar residues" evidence="8">
    <location>
        <begin position="203"/>
        <end position="218"/>
    </location>
</feature>
<dbReference type="GO" id="GO:0042720">
    <property type="term" value="C:mitochondrial inner membrane peptidase complex"/>
    <property type="evidence" value="ECO:0007669"/>
    <property type="project" value="TreeGrafter"/>
</dbReference>
<dbReference type="InterPro" id="IPR019533">
    <property type="entry name" value="Peptidase_S26"/>
</dbReference>
<keyword evidence="5" id="KW-0472">Membrane</keyword>
<dbReference type="InterPro" id="IPR000223">
    <property type="entry name" value="Pept_S26A_signal_pept_1"/>
</dbReference>
<dbReference type="GO" id="GO:0004252">
    <property type="term" value="F:serine-type endopeptidase activity"/>
    <property type="evidence" value="ECO:0007669"/>
    <property type="project" value="InterPro"/>
</dbReference>
<reference evidence="10 11" key="1">
    <citation type="journal article" date="2018" name="Mol. Biol. Evol.">
        <title>Broad Genomic Sampling Reveals a Smut Pathogenic Ancestry of the Fungal Clade Ustilaginomycotina.</title>
        <authorList>
            <person name="Kijpornyongpan T."/>
            <person name="Mondo S.J."/>
            <person name="Barry K."/>
            <person name="Sandor L."/>
            <person name="Lee J."/>
            <person name="Lipzen A."/>
            <person name="Pangilinan J."/>
            <person name="LaButti K."/>
            <person name="Hainaut M."/>
            <person name="Henrissat B."/>
            <person name="Grigoriev I.V."/>
            <person name="Spatafora J.W."/>
            <person name="Aime M.C."/>
        </authorList>
    </citation>
    <scope>NUCLEOTIDE SEQUENCE [LARGE SCALE GENOMIC DNA]</scope>
    <source>
        <strain evidence="10 11">MCA 4718</strain>
    </source>
</reference>
<dbReference type="CDD" id="cd06530">
    <property type="entry name" value="S26_SPase_I"/>
    <property type="match status" value="1"/>
</dbReference>
<dbReference type="GO" id="GO:0006627">
    <property type="term" value="P:protein processing involved in protein targeting to mitochondrion"/>
    <property type="evidence" value="ECO:0007669"/>
    <property type="project" value="TreeGrafter"/>
</dbReference>
<feature type="region of interest" description="Disordered" evidence="8">
    <location>
        <begin position="305"/>
        <end position="332"/>
    </location>
</feature>
<feature type="domain" description="Peptidase S26" evidence="9">
    <location>
        <begin position="121"/>
        <end position="271"/>
    </location>
</feature>
<dbReference type="GeneID" id="37016556"/>
<dbReference type="PANTHER" id="PTHR12383">
    <property type="entry name" value="PROTEASE FAMILY S26 MITOCHONDRIAL INNER MEMBRANE PROTEASE-RELATED"/>
    <property type="match status" value="1"/>
</dbReference>
<name>A0A316UDX5_9BASI</name>
<feature type="region of interest" description="Disordered" evidence="8">
    <location>
        <begin position="154"/>
        <end position="230"/>
    </location>
</feature>
<evidence type="ECO:0000313" key="11">
    <source>
        <dbReference type="Proteomes" id="UP000245942"/>
    </source>
</evidence>
<keyword evidence="11" id="KW-1185">Reference proteome</keyword>
<feature type="compositionally biased region" description="Basic and acidic residues" evidence="8">
    <location>
        <begin position="154"/>
        <end position="164"/>
    </location>
</feature>
<evidence type="ECO:0000256" key="5">
    <source>
        <dbReference type="ARBA" id="ARBA00023136"/>
    </source>
</evidence>
<gene>
    <name evidence="10" type="ORF">BCV69DRAFT_310875</name>
</gene>
<dbReference type="PROSITE" id="PS00760">
    <property type="entry name" value="SPASE_I_2"/>
    <property type="match status" value="1"/>
</dbReference>
<evidence type="ECO:0000256" key="1">
    <source>
        <dbReference type="ARBA" id="ARBA00004273"/>
    </source>
</evidence>
<dbReference type="RefSeq" id="XP_025350576.1">
    <property type="nucleotide sequence ID" value="XM_025494822.1"/>
</dbReference>
<comment type="similarity">
    <text evidence="6">Belongs to the peptidase S26 family. IMP1 subfamily.</text>
</comment>
<evidence type="ECO:0000259" key="9">
    <source>
        <dbReference type="Pfam" id="PF10502"/>
    </source>
</evidence>
<keyword evidence="2" id="KW-0999">Mitochondrion inner membrane</keyword>
<keyword evidence="3" id="KW-0378">Hydrolase</keyword>
<evidence type="ECO:0000256" key="7">
    <source>
        <dbReference type="PIRSR" id="PIRSR600223-1"/>
    </source>
</evidence>
<dbReference type="InterPro" id="IPR019757">
    <property type="entry name" value="Pept_S26A_signal_pept_1_Lys-AS"/>
</dbReference>
<proteinExistence type="inferred from homology"/>
<dbReference type="EMBL" id="KZ819322">
    <property type="protein sequence ID" value="PWN23416.1"/>
    <property type="molecule type" value="Genomic_DNA"/>
</dbReference>
<feature type="compositionally biased region" description="Low complexity" evidence="8">
    <location>
        <begin position="185"/>
        <end position="197"/>
    </location>
</feature>
<dbReference type="Proteomes" id="UP000245942">
    <property type="component" value="Unassembled WGS sequence"/>
</dbReference>
<dbReference type="Pfam" id="PF10502">
    <property type="entry name" value="Peptidase_S26"/>
    <property type="match status" value="1"/>
</dbReference>
<evidence type="ECO:0000256" key="4">
    <source>
        <dbReference type="ARBA" id="ARBA00023128"/>
    </source>
</evidence>
<evidence type="ECO:0000256" key="8">
    <source>
        <dbReference type="SAM" id="MobiDB-lite"/>
    </source>
</evidence>
<evidence type="ECO:0000256" key="2">
    <source>
        <dbReference type="ARBA" id="ARBA00022792"/>
    </source>
</evidence>
<dbReference type="OrthoDB" id="308440at2759"/>
<feature type="active site" evidence="7">
    <location>
        <position position="144"/>
    </location>
</feature>
<sequence>MPLLSRFPRSRPRLQHLLRRPSSQDFQRLRRILLGTVQVIAISYLATIHIGEAGMCTGPSMLPTLAADTGLLFYVRLPFLQVYREAVGKLPWSKSETGDSYASSEGFTLSSSKSLSRRTCNLPLSIGDIVVSAGPHDPQKQVCKRILGLPGDRVLVDPRPGEKRRMTRAGMRIFEEEKGRGAGASSSSRSSRLSPLPVIETARSVTQASVALPSTASQEDTGDEEEDEDGYFTVPPGHVWLAGDNLHNSTDSRDYGPVPMGCLRGKVIARLYPNPTIFRSTTTPTPLDREPVSGLLNWLPMAPLPPEDLAEHQEAGRVVSGSGRGSDSLSLD</sequence>
<protein>
    <submittedName>
        <fullName evidence="10">LexA/Signal peptidase</fullName>
    </submittedName>
</protein>
<feature type="compositionally biased region" description="Low complexity" evidence="8">
    <location>
        <begin position="316"/>
        <end position="332"/>
    </location>
</feature>
<dbReference type="InterPro" id="IPR036286">
    <property type="entry name" value="LexA/Signal_pep-like_sf"/>
</dbReference>
<dbReference type="Gene3D" id="2.10.109.10">
    <property type="entry name" value="Umud Fragment, subunit A"/>
    <property type="match status" value="1"/>
</dbReference>
<dbReference type="AlphaFoldDB" id="A0A316UDX5"/>
<feature type="compositionally biased region" description="Acidic residues" evidence="8">
    <location>
        <begin position="220"/>
        <end position="230"/>
    </location>
</feature>
<dbReference type="STRING" id="1684307.A0A316UDX5"/>
<dbReference type="PANTHER" id="PTHR12383:SF16">
    <property type="entry name" value="MITOCHONDRIAL INNER MEMBRANE PROTEASE SUBUNIT 1"/>
    <property type="match status" value="1"/>
</dbReference>
<dbReference type="PRINTS" id="PR00727">
    <property type="entry name" value="LEADERPTASE"/>
</dbReference>